<organism evidence="2 3">
    <name type="scientific">Edhazardia aedis (strain USNM 41457)</name>
    <name type="common">Microsporidian parasite</name>
    <dbReference type="NCBI Taxonomy" id="1003232"/>
    <lineage>
        <taxon>Eukaryota</taxon>
        <taxon>Fungi</taxon>
        <taxon>Fungi incertae sedis</taxon>
        <taxon>Microsporidia</taxon>
        <taxon>Edhazardia</taxon>
    </lineage>
</organism>
<dbReference type="EMBL" id="AFBI03000004">
    <property type="protein sequence ID" value="EJW01720.1"/>
    <property type="molecule type" value="Genomic_DNA"/>
</dbReference>
<evidence type="ECO:0000256" key="1">
    <source>
        <dbReference type="SAM" id="MobiDB-lite"/>
    </source>
</evidence>
<feature type="compositionally biased region" description="Basic residues" evidence="1">
    <location>
        <begin position="1753"/>
        <end position="1766"/>
    </location>
</feature>
<dbReference type="VEuPathDB" id="MicrosporidiaDB:EDEG_00386"/>
<dbReference type="Proteomes" id="UP000003163">
    <property type="component" value="Unassembled WGS sequence"/>
</dbReference>
<evidence type="ECO:0000313" key="2">
    <source>
        <dbReference type="EMBL" id="EJW01720.1"/>
    </source>
</evidence>
<dbReference type="HOGENOM" id="CLU_238941_0_0_1"/>
<reference evidence="2 3" key="1">
    <citation type="submission" date="2011-08" db="EMBL/GenBank/DDBJ databases">
        <authorList>
            <person name="Liu Z.J."/>
            <person name="Shi F.L."/>
            <person name="Lu J.Q."/>
            <person name="Li M."/>
            <person name="Wang Z.L."/>
        </authorList>
    </citation>
    <scope>NUCLEOTIDE SEQUENCE [LARGE SCALE GENOMIC DNA]</scope>
    <source>
        <strain evidence="2 3">USNM 41457</strain>
    </source>
</reference>
<name>J9DGJ3_EDHAE</name>
<protein>
    <submittedName>
        <fullName evidence="2">Uncharacterized protein</fullName>
    </submittedName>
</protein>
<comment type="caution">
    <text evidence="2">The sequence shown here is derived from an EMBL/GenBank/DDBJ whole genome shotgun (WGS) entry which is preliminary data.</text>
</comment>
<dbReference type="InParanoid" id="J9DGJ3"/>
<dbReference type="OrthoDB" id="2191645at2759"/>
<accession>J9DGJ3</accession>
<keyword evidence="3" id="KW-1185">Reference proteome</keyword>
<evidence type="ECO:0000313" key="3">
    <source>
        <dbReference type="Proteomes" id="UP000003163"/>
    </source>
</evidence>
<proteinExistence type="predicted"/>
<feature type="region of interest" description="Disordered" evidence="1">
    <location>
        <begin position="1747"/>
        <end position="1766"/>
    </location>
</feature>
<sequence>MNNSLSAIIGNQNFDERLGEMEPFILRSSSKINNDAAFEGKFIQLSIEIFRAIPCNRENFNSTRFTLLRLIWKYTMRNSKITGMMFPNLIETITNDHPLISLIACRSIFFVIRKQPVSEDYLYKFTESCNVLLDRFSVVSQNYDYLIFYSELIIYLSQVCRIEGVRKLFERFFIKLFCTLRLIMKSANMYQNETLTIELVNFMFRSMKLLYEFNNTKDFRMILPDLCLFILNFCPKNALIFRKEIMSAVASTAVNQHDMFFQILGILFTKDLLLTDHRMLKASGIQMCSEILYHYREKNVKEELYIVYLNILNALSEHTFFNSELNDEDFEKFKLVLAGFLKMLEIFNGMKVSNAEKNTFFLKSLGEISEVLWKTSQYLMQKLKYVEGLKCCKCILELIEDECSGACDNFFKDGFVKLQEEPNNINDEDIGKEEISIENSEEMKNNEFLIDSGFESMVNDQNVNFQHSQDSNNKQTTCNKIIKDQEKIHAEKSWIYDKGSKGMCICSKKHLMNNLFIKRLTEIKLNLQYIKNSKQIIRGTFRAIKNIFNYLSVVKDPITGFTIFKSLDIENIEKLEKMLKRAIKFICLPIFSHEDSIFVEEIYAIFTLFDENMLYKIIERNFTFLFENTIQCLLKNIQYSEIFDEINIKRNNSKNDIKSNYKNGKNKQNKSSKNISPLISKVSVENKTKSFFQIEHTCITKIPNAKDANSKDVFLNRDFVNKNSESISNKCSNRNSESQFLDNINSKFKDKNFIELPNIRYNDLIEAENCFHTEFCCCTHYFARKSLNASLDSMSGLPDILSNDKDYCENINIVRNNIENTDEERNVKISSCVKNEICSETKLMDQTNVCSIIPINYYLLAENYSRCDCADCIISDFKSSFTSNIVYFWKLLLEFKPLSPMLCKNFFISMSQSDDNLNIISSLFPLILHTMEAFPNEVDGPISQQIESFMQYILTTDEKLFIKYEILKIFLVCLKGCKKYPLIYATLSMKLEYVVKFLCKMSEMYPNNLIFIELALFIPTNYVFLLNLQQTFSGCLFRALEDPNLVKSGVLFLNCLVTNLHSEIIEEAFDDIMHKLTTDLLNITKFNVINDQIQKKRCQIKNEDSNEKNSLNGDLLKYKLGVTEISSAIVTNLDEINDKNIQAGLSQTVPVYESFIDRPDLDEICQLALYFIYKFKGNNRLTNYVISTKDSTPRINSILYNEDGFLEVSELIRECFEIIRGKFIHEHFSSLVSSQLSIVDFKSTILESSVDLKNDGFSIFYKHQSFCDFYTDEQFDFESLENEIIFKKTIKNKTKHKGDQNSTVQNRNEANVLDPGRKKISYTAIPAHFHSCQCVKDELKYDAFRFLCAFLFNTLGWEKYNNEGIIDKVSMYLMDLQKNGIYILNRPEMTAMNTVKFSHFTRIKNMSKSQVVQSKQYVYDAVLTCLYASKTSFSKEVFKLFELIYLEVVVYRVVERFKLIQFRSKFYFDYSAFTDPLLESFADLKIGEDMLEYIYKKFLEICCTKEIIYETFFFQDLIGRLISFLFNKNIKKRMAGFNGIYYMVKKIDLGQKFILYFRCSIIHALFYYISNGPVQKFDDIQDLINYILRKTYTASLKDAVDIIRDTSLKNKKCTIKEDSVISHEGLFLHNNTQQQNDNSSHDALKLHSDKYINNFSNLSNTVSSNTGSKSENLDEGISESLFNDHRETEKIDELDNKKTKVNHKNQDTNESSIFCEKRSDLSEDILQKEVNEKNTQTAKNISDYKADSLNNHNVRKYRKTRLQNRR</sequence>
<reference evidence="3" key="2">
    <citation type="submission" date="2015-07" db="EMBL/GenBank/DDBJ databases">
        <title>Contrasting host-pathogen interactions and genome evolution in two generalist and specialist microsporidian pathogens of mosquitoes.</title>
        <authorList>
            <consortium name="The Broad Institute Genomics Platform"/>
            <consortium name="The Broad Institute Genome Sequencing Center for Infectious Disease"/>
            <person name="Cuomo C.A."/>
            <person name="Sanscrainte N.D."/>
            <person name="Goldberg J.M."/>
            <person name="Heiman D."/>
            <person name="Young S."/>
            <person name="Zeng Q."/>
            <person name="Becnel J.J."/>
            <person name="Birren B.W."/>
        </authorList>
    </citation>
    <scope>NUCLEOTIDE SEQUENCE [LARGE SCALE GENOMIC DNA]</scope>
    <source>
        <strain evidence="3">USNM 41457</strain>
    </source>
</reference>
<gene>
    <name evidence="2" type="ORF">EDEG_00386</name>
</gene>